<reference evidence="2 3" key="1">
    <citation type="journal article" date="2018" name="MBio">
        <title>Comparative Genomics Reveals the Core Gene Toolbox for the Fungus-Insect Symbiosis.</title>
        <authorList>
            <person name="Wang Y."/>
            <person name="Stata M."/>
            <person name="Wang W."/>
            <person name="Stajich J.E."/>
            <person name="White M.M."/>
            <person name="Moncalvo J.M."/>
        </authorList>
    </citation>
    <scope>NUCLEOTIDE SEQUENCE [LARGE SCALE GENOMIC DNA]</scope>
    <source>
        <strain evidence="2 3">SWE-8-4</strain>
    </source>
</reference>
<evidence type="ECO:0000313" key="3">
    <source>
        <dbReference type="Proteomes" id="UP000245383"/>
    </source>
</evidence>
<dbReference type="EMBL" id="MBFR01000096">
    <property type="protein sequence ID" value="PVU94283.1"/>
    <property type="molecule type" value="Genomic_DNA"/>
</dbReference>
<name>A0A2T9YPJ5_9FUNG</name>
<dbReference type="OrthoDB" id="5551320at2759"/>
<feature type="compositionally biased region" description="Low complexity" evidence="1">
    <location>
        <begin position="60"/>
        <end position="79"/>
    </location>
</feature>
<organism evidence="2 3">
    <name type="scientific">Smittium simulii</name>
    <dbReference type="NCBI Taxonomy" id="133385"/>
    <lineage>
        <taxon>Eukaryota</taxon>
        <taxon>Fungi</taxon>
        <taxon>Fungi incertae sedis</taxon>
        <taxon>Zoopagomycota</taxon>
        <taxon>Kickxellomycotina</taxon>
        <taxon>Harpellomycetes</taxon>
        <taxon>Harpellales</taxon>
        <taxon>Legeriomycetaceae</taxon>
        <taxon>Smittium</taxon>
    </lineage>
</organism>
<evidence type="ECO:0000256" key="1">
    <source>
        <dbReference type="SAM" id="MobiDB-lite"/>
    </source>
</evidence>
<sequence length="449" mass="50578">MRNHQRAQRSKNYNSPNRQRNNPNDGRAHNQQPPDQEQAYNGKYPFYNHNPANNPNKQHNFPNINIDNNSNQNADFNYNGNFGPAKINTGKNKPNKACAQSTQRNPPKDNNSRKRNAYNMKNTPQKQANLPLHNRNKKQKGASQTRFQQDGPSAYNQQQQRGLYIPADQQTSGGYGLPQEQDQALLHPAFTAKRNVPDITHKLQAAQNNPYSSREANSQAQGPKHFPAAQYSNNYAPPNYTQSNAPNKWNNDSRMGKKRPEYQNSKYTHNFDKIAHGNPNYIKFEDPEQSARAGTTASKTSDKSTINNLEKQLLANQDKHGMVFRNDDGFVSFSPIKTPGDLVPIKLTLPNVLPIWKPMPTLPISRPEVSSNGEFVPGPFSPRLGPIDLEPSKNPQNVLIQKSEEYAQHRRVKLLLSQAASSTPGTYVGKVSNNNNPLIPVLPRIENLR</sequence>
<gene>
    <name evidence="2" type="ORF">BB561_002667</name>
</gene>
<evidence type="ECO:0000313" key="2">
    <source>
        <dbReference type="EMBL" id="PVU94283.1"/>
    </source>
</evidence>
<protein>
    <submittedName>
        <fullName evidence="2">Uncharacterized protein</fullName>
    </submittedName>
</protein>
<keyword evidence="3" id="KW-1185">Reference proteome</keyword>
<feature type="compositionally biased region" description="Polar residues" evidence="1">
    <location>
        <begin position="207"/>
        <end position="221"/>
    </location>
</feature>
<feature type="region of interest" description="Disordered" evidence="1">
    <location>
        <begin position="1"/>
        <end position="158"/>
    </location>
</feature>
<dbReference type="AlphaFoldDB" id="A0A2T9YPJ5"/>
<feature type="compositionally biased region" description="Polar residues" evidence="1">
    <location>
        <begin position="119"/>
        <end position="128"/>
    </location>
</feature>
<feature type="compositionally biased region" description="Polar residues" evidence="1">
    <location>
        <begin position="50"/>
        <end position="59"/>
    </location>
</feature>
<feature type="compositionally biased region" description="Polar residues" evidence="1">
    <location>
        <begin position="230"/>
        <end position="253"/>
    </location>
</feature>
<dbReference type="Proteomes" id="UP000245383">
    <property type="component" value="Unassembled WGS sequence"/>
</dbReference>
<accession>A0A2T9YPJ5</accession>
<feature type="compositionally biased region" description="Polar residues" evidence="1">
    <location>
        <begin position="141"/>
        <end position="158"/>
    </location>
</feature>
<comment type="caution">
    <text evidence="2">The sequence shown here is derived from an EMBL/GenBank/DDBJ whole genome shotgun (WGS) entry which is preliminary data.</text>
</comment>
<feature type="region of interest" description="Disordered" evidence="1">
    <location>
        <begin position="207"/>
        <end position="260"/>
    </location>
</feature>
<feature type="compositionally biased region" description="Polar residues" evidence="1">
    <location>
        <begin position="10"/>
        <end position="39"/>
    </location>
</feature>
<proteinExistence type="predicted"/>